<gene>
    <name evidence="1" type="ORF">PHAECO_LOCUS5994</name>
</gene>
<evidence type="ECO:0000313" key="1">
    <source>
        <dbReference type="EMBL" id="CAG9818619.1"/>
    </source>
</evidence>
<keyword evidence="2" id="KW-1185">Reference proteome</keyword>
<sequence>MSTVWQYVQELGHYEFASEARLRQGSGFHLSCVSQELQKKAEAQRAHGLYPSFPLILQEAAEEIVNLFPSERRDSYFIPYTVDKGSTRKFPTRGKLYSRWVNLKRALTRSMTDRESVPKETPIKKLEVIPEIEKSSYNSLLQTTGDTLEECWTYWKSSFKLRQMKLKAFETPLVYFNTFSVLRKPFGYKLLISDFEMKHPNAKHISLHQLWPSIGSIVIDLLKHKPGQVPDLESGSNADKNLQSLKSFPYLFSPSQLRNKISNKLFKISKAEMSERFFLQVQGFGDMDSRIAERKEKIKETGSSIQPFMVAVGASSGIQAYFVVVDDQKYLVNDCLTALDVTYKIFHALDIPYATETKAMWQTIDYLVYKVTNFLDPSASVVVGEIERGIKMNIK</sequence>
<accession>A0A9N9SFV7</accession>
<organism evidence="1 2">
    <name type="scientific">Phaedon cochleariae</name>
    <name type="common">Mustard beetle</name>
    <dbReference type="NCBI Taxonomy" id="80249"/>
    <lineage>
        <taxon>Eukaryota</taxon>
        <taxon>Metazoa</taxon>
        <taxon>Ecdysozoa</taxon>
        <taxon>Arthropoda</taxon>
        <taxon>Hexapoda</taxon>
        <taxon>Insecta</taxon>
        <taxon>Pterygota</taxon>
        <taxon>Neoptera</taxon>
        <taxon>Endopterygota</taxon>
        <taxon>Coleoptera</taxon>
        <taxon>Polyphaga</taxon>
        <taxon>Cucujiformia</taxon>
        <taxon>Chrysomeloidea</taxon>
        <taxon>Chrysomelidae</taxon>
        <taxon>Chrysomelinae</taxon>
        <taxon>Chrysomelini</taxon>
        <taxon>Phaedon</taxon>
    </lineage>
</organism>
<dbReference type="AlphaFoldDB" id="A0A9N9SFV7"/>
<evidence type="ECO:0000313" key="2">
    <source>
        <dbReference type="Proteomes" id="UP001153737"/>
    </source>
</evidence>
<reference evidence="1" key="1">
    <citation type="submission" date="2022-01" db="EMBL/GenBank/DDBJ databases">
        <authorList>
            <person name="King R."/>
        </authorList>
    </citation>
    <scope>NUCLEOTIDE SEQUENCE</scope>
</reference>
<dbReference type="Proteomes" id="UP001153737">
    <property type="component" value="Chromosome 2"/>
</dbReference>
<proteinExistence type="predicted"/>
<dbReference type="EMBL" id="OU896708">
    <property type="protein sequence ID" value="CAG9818619.1"/>
    <property type="molecule type" value="Genomic_DNA"/>
</dbReference>
<dbReference type="OrthoDB" id="6819336at2759"/>
<protein>
    <submittedName>
        <fullName evidence="1">Uncharacterized protein</fullName>
    </submittedName>
</protein>
<name>A0A9N9SFV7_PHACE</name>
<reference evidence="1" key="2">
    <citation type="submission" date="2022-10" db="EMBL/GenBank/DDBJ databases">
        <authorList>
            <consortium name="ENA_rothamsted_submissions"/>
            <consortium name="culmorum"/>
            <person name="King R."/>
        </authorList>
    </citation>
    <scope>NUCLEOTIDE SEQUENCE</scope>
</reference>